<gene>
    <name evidence="1" type="ORF">DFR67_12652</name>
</gene>
<organism evidence="1 2">
    <name type="scientific">Williamsia limnetica</name>
    <dbReference type="NCBI Taxonomy" id="882452"/>
    <lineage>
        <taxon>Bacteria</taxon>
        <taxon>Bacillati</taxon>
        <taxon>Actinomycetota</taxon>
        <taxon>Actinomycetes</taxon>
        <taxon>Mycobacteriales</taxon>
        <taxon>Nocardiaceae</taxon>
        <taxon>Williamsia</taxon>
    </lineage>
</organism>
<sequence>MPTPPAIRTPVPTSVRVTTDARDIDEARSRNAYATWADQHFAAGPIAVCPSTVS</sequence>
<reference evidence="1 2" key="1">
    <citation type="submission" date="2018-06" db="EMBL/GenBank/DDBJ databases">
        <title>Genomic Encyclopedia of Type Strains, Phase IV (KMG-IV): sequencing the most valuable type-strain genomes for metagenomic binning, comparative biology and taxonomic classification.</title>
        <authorList>
            <person name="Goeker M."/>
        </authorList>
    </citation>
    <scope>NUCLEOTIDE SEQUENCE [LARGE SCALE GENOMIC DNA]</scope>
    <source>
        <strain evidence="1 2">DSM 45521</strain>
    </source>
</reference>
<dbReference type="AlphaFoldDB" id="A0A318REJ4"/>
<proteinExistence type="predicted"/>
<protein>
    <submittedName>
        <fullName evidence="1">Uncharacterized protein</fullName>
    </submittedName>
</protein>
<evidence type="ECO:0000313" key="2">
    <source>
        <dbReference type="Proteomes" id="UP000247591"/>
    </source>
</evidence>
<comment type="caution">
    <text evidence="1">The sequence shown here is derived from an EMBL/GenBank/DDBJ whole genome shotgun (WGS) entry which is preliminary data.</text>
</comment>
<name>A0A318REJ4_WILLI</name>
<dbReference type="EMBL" id="QJSP01000026">
    <property type="protein sequence ID" value="PYE12044.1"/>
    <property type="molecule type" value="Genomic_DNA"/>
</dbReference>
<dbReference type="Proteomes" id="UP000247591">
    <property type="component" value="Unassembled WGS sequence"/>
</dbReference>
<accession>A0A318REJ4</accession>
<dbReference type="RefSeq" id="WP_158540060.1">
    <property type="nucleotide sequence ID" value="NZ_QJSP01000026.1"/>
</dbReference>
<keyword evidence="2" id="KW-1185">Reference proteome</keyword>
<evidence type="ECO:0000313" key="1">
    <source>
        <dbReference type="EMBL" id="PYE12044.1"/>
    </source>
</evidence>